<proteinExistence type="predicted"/>
<accession>A0ABW2MYA5</accession>
<dbReference type="EMBL" id="JBHTCH010000004">
    <property type="protein sequence ID" value="MFC7359688.1"/>
    <property type="molecule type" value="Genomic_DNA"/>
</dbReference>
<gene>
    <name evidence="1" type="ORF">ACFQO6_05345</name>
</gene>
<name>A0ABW2MYA5_9ACTN</name>
<evidence type="ECO:0000313" key="1">
    <source>
        <dbReference type="EMBL" id="MFC7359688.1"/>
    </source>
</evidence>
<dbReference type="RefSeq" id="WP_255889803.1">
    <property type="nucleotide sequence ID" value="NZ_JAFMZM010000002.1"/>
</dbReference>
<comment type="caution">
    <text evidence="1">The sequence shown here is derived from an EMBL/GenBank/DDBJ whole genome shotgun (WGS) entry which is preliminary data.</text>
</comment>
<dbReference type="Proteomes" id="UP001596524">
    <property type="component" value="Unassembled WGS sequence"/>
</dbReference>
<evidence type="ECO:0000313" key="2">
    <source>
        <dbReference type="Proteomes" id="UP001596524"/>
    </source>
</evidence>
<keyword evidence="2" id="KW-1185">Reference proteome</keyword>
<organism evidence="1 2">
    <name type="scientific">Nocardioides astragali</name>
    <dbReference type="NCBI Taxonomy" id="1776736"/>
    <lineage>
        <taxon>Bacteria</taxon>
        <taxon>Bacillati</taxon>
        <taxon>Actinomycetota</taxon>
        <taxon>Actinomycetes</taxon>
        <taxon>Propionibacteriales</taxon>
        <taxon>Nocardioidaceae</taxon>
        <taxon>Nocardioides</taxon>
    </lineage>
</organism>
<sequence length="314" mass="35446">MDAYPISLDDIVLRGELVADGWTDRDIARAVAGGVLAKVRHGAYVDAGLVAPLDPVGWMRVRTRAVLRRAHQTAVASHQSALAEHEVPLWGLSLDETHLLRTDGRAGRREAGVVHHCSEVVDAEWIVRNGIRVTRPARAAIEVVTSESPEAGLIAVCGVLHNGLATIEEIQEAARRATHWGKSLNNRLVLARADHRLSSVLEIRMWHLLHDQRIPRPEPQVEVFDEWGNLLGIVDFLWEEPGVFMETDGRIKYERYRRPGETLEGYLLREKRRQEAICLATGWVCLRLGWSDLERPRQLARRLRTILARQERAG</sequence>
<evidence type="ECO:0008006" key="3">
    <source>
        <dbReference type="Google" id="ProtNLM"/>
    </source>
</evidence>
<protein>
    <recommendedName>
        <fullName evidence="3">Type IV toxin-antitoxin system AbiEi family antitoxin domain-containing protein</fullName>
    </recommendedName>
</protein>
<reference evidence="2" key="1">
    <citation type="journal article" date="2019" name="Int. J. Syst. Evol. Microbiol.">
        <title>The Global Catalogue of Microorganisms (GCM) 10K type strain sequencing project: providing services to taxonomists for standard genome sequencing and annotation.</title>
        <authorList>
            <consortium name="The Broad Institute Genomics Platform"/>
            <consortium name="The Broad Institute Genome Sequencing Center for Infectious Disease"/>
            <person name="Wu L."/>
            <person name="Ma J."/>
        </authorList>
    </citation>
    <scope>NUCLEOTIDE SEQUENCE [LARGE SCALE GENOMIC DNA]</scope>
    <source>
        <strain evidence="2">FCH27</strain>
    </source>
</reference>